<protein>
    <submittedName>
        <fullName evidence="2">Uncharacterized protein</fullName>
    </submittedName>
</protein>
<accession>A0A6J4K2G2</accession>
<sequence length="61" mass="6928">MENQEKAQQKETSEHKADNQSVQEEPTVQQKTPKEGKNHGETYHNKLNTEGAIEHDGVDKV</sequence>
<dbReference type="AlphaFoldDB" id="A0A6J4K2G2"/>
<feature type="region of interest" description="Disordered" evidence="1">
    <location>
        <begin position="1"/>
        <end position="61"/>
    </location>
</feature>
<proteinExistence type="predicted"/>
<reference evidence="2" key="1">
    <citation type="submission" date="2020-02" db="EMBL/GenBank/DDBJ databases">
        <authorList>
            <person name="Meier V. D."/>
        </authorList>
    </citation>
    <scope>NUCLEOTIDE SEQUENCE</scope>
    <source>
        <strain evidence="2">AVDCRST_MAG56</strain>
    </source>
</reference>
<feature type="compositionally biased region" description="Basic and acidic residues" evidence="1">
    <location>
        <begin position="1"/>
        <end position="18"/>
    </location>
</feature>
<feature type="compositionally biased region" description="Basic and acidic residues" evidence="1">
    <location>
        <begin position="32"/>
        <end position="44"/>
    </location>
</feature>
<organism evidence="2">
    <name type="scientific">uncultured Cytophagales bacterium</name>
    <dbReference type="NCBI Taxonomy" id="158755"/>
    <lineage>
        <taxon>Bacteria</taxon>
        <taxon>Pseudomonadati</taxon>
        <taxon>Bacteroidota</taxon>
        <taxon>Sphingobacteriia</taxon>
        <taxon>Sphingobacteriales</taxon>
        <taxon>environmental samples</taxon>
    </lineage>
</organism>
<name>A0A6J4K2G2_9SPHI</name>
<evidence type="ECO:0000256" key="1">
    <source>
        <dbReference type="SAM" id="MobiDB-lite"/>
    </source>
</evidence>
<gene>
    <name evidence="2" type="ORF">AVDCRST_MAG56-5802</name>
</gene>
<feature type="compositionally biased region" description="Basic and acidic residues" evidence="1">
    <location>
        <begin position="52"/>
        <end position="61"/>
    </location>
</feature>
<dbReference type="EMBL" id="CADCTQ010000405">
    <property type="protein sequence ID" value="CAA9294061.1"/>
    <property type="molecule type" value="Genomic_DNA"/>
</dbReference>
<evidence type="ECO:0000313" key="2">
    <source>
        <dbReference type="EMBL" id="CAA9294061.1"/>
    </source>
</evidence>
<feature type="compositionally biased region" description="Polar residues" evidence="1">
    <location>
        <begin position="19"/>
        <end position="31"/>
    </location>
</feature>